<dbReference type="EMBL" id="JAPWDS010000003">
    <property type="protein sequence ID" value="KAJ5504780.1"/>
    <property type="molecule type" value="Genomic_DNA"/>
</dbReference>
<protein>
    <recommendedName>
        <fullName evidence="2">DUF7136 domain-containing protein</fullName>
    </recommendedName>
</protein>
<organism evidence="3 4">
    <name type="scientific">Penicillium fimorum</name>
    <dbReference type="NCBI Taxonomy" id="1882269"/>
    <lineage>
        <taxon>Eukaryota</taxon>
        <taxon>Fungi</taxon>
        <taxon>Dikarya</taxon>
        <taxon>Ascomycota</taxon>
        <taxon>Pezizomycotina</taxon>
        <taxon>Eurotiomycetes</taxon>
        <taxon>Eurotiomycetidae</taxon>
        <taxon>Eurotiales</taxon>
        <taxon>Aspergillaceae</taxon>
        <taxon>Penicillium</taxon>
    </lineage>
</organism>
<dbReference type="Proteomes" id="UP001149954">
    <property type="component" value="Unassembled WGS sequence"/>
</dbReference>
<dbReference type="AlphaFoldDB" id="A0A9W9XYA7"/>
<keyword evidence="4" id="KW-1185">Reference proteome</keyword>
<evidence type="ECO:0000256" key="1">
    <source>
        <dbReference type="SAM" id="MobiDB-lite"/>
    </source>
</evidence>
<dbReference type="Pfam" id="PF23584">
    <property type="entry name" value="DUF7136"/>
    <property type="match status" value="1"/>
</dbReference>
<feature type="compositionally biased region" description="Low complexity" evidence="1">
    <location>
        <begin position="234"/>
        <end position="256"/>
    </location>
</feature>
<proteinExistence type="predicted"/>
<comment type="caution">
    <text evidence="3">The sequence shown here is derived from an EMBL/GenBank/DDBJ whole genome shotgun (WGS) entry which is preliminary data.</text>
</comment>
<feature type="compositionally biased region" description="Polar residues" evidence="1">
    <location>
        <begin position="224"/>
        <end position="233"/>
    </location>
</feature>
<evidence type="ECO:0000313" key="3">
    <source>
        <dbReference type="EMBL" id="KAJ5504780.1"/>
    </source>
</evidence>
<feature type="domain" description="DUF7136" evidence="2">
    <location>
        <begin position="11"/>
        <end position="186"/>
    </location>
</feature>
<name>A0A9W9XYA7_9EURO</name>
<evidence type="ECO:0000313" key="4">
    <source>
        <dbReference type="Proteomes" id="UP001149954"/>
    </source>
</evidence>
<evidence type="ECO:0000259" key="2">
    <source>
        <dbReference type="Pfam" id="PF23584"/>
    </source>
</evidence>
<sequence>MTATANLSNPVGIELDVVFPRNTTYNNMTTPPIVFTLQNAPTAVFFEYRIDWELNSDDAYFFMSNIFDESNNRKNFNYTSGTTAVLADSVYWGDNLDAGSYTLSWSYTTTTCDHLGDSTLIQTGDVAAGKLYFTVVDDGSGTDLSFTGCPDYLGNIMAKTASEACPSLISKGWKPQPCSTKLNEKQVRCLDTYFDGKTDMDACESGFDDINTGDKVEWKYAKQAQKTHNQVGDPSTTSSGSSSNNTSSPGGTSNSSHDSTGESEPNNESDDSGDRSLGSAHRPGLRFAIIAALVAAMVFS</sequence>
<feature type="region of interest" description="Disordered" evidence="1">
    <location>
        <begin position="221"/>
        <end position="279"/>
    </location>
</feature>
<dbReference type="OrthoDB" id="4490227at2759"/>
<reference evidence="3" key="1">
    <citation type="submission" date="2022-12" db="EMBL/GenBank/DDBJ databases">
        <authorList>
            <person name="Petersen C."/>
        </authorList>
    </citation>
    <scope>NUCLEOTIDE SEQUENCE</scope>
    <source>
        <strain evidence="3">IBT 29495</strain>
    </source>
</reference>
<dbReference type="InterPro" id="IPR055560">
    <property type="entry name" value="DUF7136"/>
</dbReference>
<reference evidence="3" key="2">
    <citation type="journal article" date="2023" name="IMA Fungus">
        <title>Comparative genomic study of the Penicillium genus elucidates a diverse pangenome and 15 lateral gene transfer events.</title>
        <authorList>
            <person name="Petersen C."/>
            <person name="Sorensen T."/>
            <person name="Nielsen M.R."/>
            <person name="Sondergaard T.E."/>
            <person name="Sorensen J.L."/>
            <person name="Fitzpatrick D.A."/>
            <person name="Frisvad J.C."/>
            <person name="Nielsen K.L."/>
        </authorList>
    </citation>
    <scope>NUCLEOTIDE SEQUENCE</scope>
    <source>
        <strain evidence="3">IBT 29495</strain>
    </source>
</reference>
<accession>A0A9W9XYA7</accession>
<gene>
    <name evidence="3" type="ORF">N7463_007654</name>
</gene>